<gene>
    <name evidence="2" type="ORF">LEP1GSC043_1616</name>
</gene>
<organism evidence="2 3">
    <name type="scientific">Leptospira weilii str. Ecochallenge</name>
    <dbReference type="NCBI Taxonomy" id="1049986"/>
    <lineage>
        <taxon>Bacteria</taxon>
        <taxon>Pseudomonadati</taxon>
        <taxon>Spirochaetota</taxon>
        <taxon>Spirochaetia</taxon>
        <taxon>Leptospirales</taxon>
        <taxon>Leptospiraceae</taxon>
        <taxon>Leptospira</taxon>
    </lineage>
</organism>
<sequence length="72" mass="8207">MEKQKKCNKRSRKLQIGFQIFGLILSIETGLFAQEKPTGGDSKPTEKSKKEFYEDNDTGLIYTKPGPNRTKI</sequence>
<dbReference type="AlphaFoldDB" id="N1UIM0"/>
<evidence type="ECO:0000313" key="3">
    <source>
        <dbReference type="Proteomes" id="UP000012249"/>
    </source>
</evidence>
<proteinExistence type="predicted"/>
<protein>
    <submittedName>
        <fullName evidence="2">Uncharacterized protein</fullName>
    </submittedName>
</protein>
<feature type="region of interest" description="Disordered" evidence="1">
    <location>
        <begin position="34"/>
        <end position="72"/>
    </location>
</feature>
<feature type="non-terminal residue" evidence="2">
    <location>
        <position position="72"/>
    </location>
</feature>
<accession>N1UIM0</accession>
<comment type="caution">
    <text evidence="2">The sequence shown here is derived from an EMBL/GenBank/DDBJ whole genome shotgun (WGS) entry which is preliminary data.</text>
</comment>
<reference evidence="2 3" key="1">
    <citation type="submission" date="2013-02" db="EMBL/GenBank/DDBJ databases">
        <authorList>
            <person name="Harkins D.M."/>
            <person name="Durkin A.S."/>
            <person name="Brinkac L.M."/>
            <person name="Haft D.H."/>
            <person name="Selengut J.D."/>
            <person name="Sanka R."/>
            <person name="DePew J."/>
            <person name="Purushe J."/>
            <person name="Haake D.A."/>
            <person name="Matsunaga J."/>
            <person name="Vinetz J.M."/>
            <person name="Sutton G.G."/>
            <person name="Nierman W.C."/>
            <person name="Fouts D.E."/>
        </authorList>
    </citation>
    <scope>NUCLEOTIDE SEQUENCE [LARGE SCALE GENOMIC DNA]</scope>
    <source>
        <strain evidence="2 3">Ecochallenge</strain>
    </source>
</reference>
<evidence type="ECO:0000313" key="2">
    <source>
        <dbReference type="EMBL" id="EMY15880.1"/>
    </source>
</evidence>
<evidence type="ECO:0000256" key="1">
    <source>
        <dbReference type="SAM" id="MobiDB-lite"/>
    </source>
</evidence>
<feature type="compositionally biased region" description="Basic and acidic residues" evidence="1">
    <location>
        <begin position="43"/>
        <end position="53"/>
    </location>
</feature>
<dbReference type="EMBL" id="AHMI02000058">
    <property type="protein sequence ID" value="EMY15880.1"/>
    <property type="molecule type" value="Genomic_DNA"/>
</dbReference>
<name>N1UIM0_9LEPT</name>
<dbReference type="Proteomes" id="UP000012249">
    <property type="component" value="Unassembled WGS sequence"/>
</dbReference>